<protein>
    <submittedName>
        <fullName evidence="3">Ig family protein</fullName>
    </submittedName>
</protein>
<feature type="compositionally biased region" description="Low complexity" evidence="1">
    <location>
        <begin position="85"/>
        <end position="94"/>
    </location>
</feature>
<dbReference type="InterPro" id="IPR059226">
    <property type="entry name" value="Choice_anch_Q_dom"/>
</dbReference>
<feature type="compositionally biased region" description="Polar residues" evidence="1">
    <location>
        <begin position="53"/>
        <end position="78"/>
    </location>
</feature>
<dbReference type="SMART" id="SM00736">
    <property type="entry name" value="CADG"/>
    <property type="match status" value="12"/>
</dbReference>
<dbReference type="PROSITE" id="PS50268">
    <property type="entry name" value="CADHERIN_2"/>
    <property type="match status" value="1"/>
</dbReference>
<dbReference type="GO" id="GO:0007156">
    <property type="term" value="P:homophilic cell adhesion via plasma membrane adhesion molecules"/>
    <property type="evidence" value="ECO:0007669"/>
    <property type="project" value="InterPro"/>
</dbReference>
<feature type="region of interest" description="Disordered" evidence="1">
    <location>
        <begin position="1"/>
        <end position="23"/>
    </location>
</feature>
<dbReference type="Pfam" id="PF14252">
    <property type="entry name" value="DUF4347"/>
    <property type="match status" value="1"/>
</dbReference>
<gene>
    <name evidence="3" type="ordered locus">W5S_0584</name>
</gene>
<dbReference type="eggNOG" id="COG2931">
    <property type="taxonomic scope" value="Bacteria"/>
</dbReference>
<proteinExistence type="predicted"/>
<dbReference type="PANTHER" id="PTHR21559:SF21">
    <property type="entry name" value="DYSTROGLYCAN 1"/>
    <property type="match status" value="1"/>
</dbReference>
<dbReference type="GO" id="GO:0016011">
    <property type="term" value="C:dystroglycan complex"/>
    <property type="evidence" value="ECO:0007669"/>
    <property type="project" value="TreeGrafter"/>
</dbReference>
<dbReference type="InterPro" id="IPR013783">
    <property type="entry name" value="Ig-like_fold"/>
</dbReference>
<dbReference type="Gene3D" id="2.60.40.10">
    <property type="entry name" value="Immunoglobulins"/>
    <property type="match status" value="12"/>
</dbReference>
<dbReference type="STRING" id="1905730.W5S_0584"/>
<dbReference type="NCBIfam" id="NF041518">
    <property type="entry name" value="choice_anch_Q"/>
    <property type="match status" value="1"/>
</dbReference>
<evidence type="ECO:0000313" key="3">
    <source>
        <dbReference type="EMBL" id="AFI88710.1"/>
    </source>
</evidence>
<dbReference type="PANTHER" id="PTHR21559">
    <property type="entry name" value="DYSTROGLYCAN-RELATED"/>
    <property type="match status" value="1"/>
</dbReference>
<evidence type="ECO:0000259" key="2">
    <source>
        <dbReference type="PROSITE" id="PS50268"/>
    </source>
</evidence>
<dbReference type="InterPro" id="IPR006644">
    <property type="entry name" value="Cadg"/>
</dbReference>
<feature type="region of interest" description="Disordered" evidence="1">
    <location>
        <begin position="53"/>
        <end position="94"/>
    </location>
</feature>
<dbReference type="HOGENOM" id="CLU_224998_0_0_6"/>
<sequence length="2819" mass="285533">MQWRHFLSSCSKRDRTSSDTVTDLSTPLGYALEARMMFDGAVAATVNQADAGQTASDAAHNTASATTNDTQKDQSSAQTDHRTGQDATDTQDATSDIAVAGDTARKEVVFIDTSLTDYQTLVDNVPTGIEVVLLDGSKDGLSQLAEWAKTHSGYDAIHVLSHGGEGELQLGSLTLDSKTADARAADLATLGAALTESGDLLLYGCEVAQSSGQSFVSLLAQITGADIAASNDTTGLGGDWDLEIQTGVIEAAALQIDSYQHALHVSNTEVTLWIDGLDYSTNPVGPGSEVFLDLRDAASSEWYIDIDPVASTITMTIRNGQGPYVGLESFDLVFNNITNGTLLAITSITKDNSVTTSEAKLSASVIGTDKTITFHVDNDGTKGDGVLVWHFTSTNLGGSSDTLPSVSGSGTNPTYTENGTDVGLFTNVIANTNDNGQTFTGATFTVTNVTDSTEYLNINGVKVSLINGNSVSLGSGYGSASVSLSAGTASISLSGAILSNADMGTLLSGMTYGNSSENPHTTARVVTLTQVTDSGASNNSYSPGNIASTVTVVAVNDAPTDLALSNTTFGQSLGSNGIIGTLSATDVDSTTFTYSLVSGVGSTDNALFTLSGSTLRAVNAATMAAGTYSVRIQVSDGQATYEKVVTLTVADDIAPTFDATPTITAPTVSGFTLNTDLNERGTIYYVVLSDGASAPSVTQVINGQNASGSLALAFGSQLAGSAPYSQSLTLTGLAAATAYDVYVVARDSAGNATVSVVKLDVTTAASSTAPTLSATGSNPVFIGGMAGAVDLFSGVSADTRDSGQTFNALTLTVSNVSDSGEFISVAGNTISLASNGSGTLTGIGSYTVTRVGNTVTLQLSGMTASNTQFAGLVDGLRYGNNNSSVTAATRDVSLTAVSDSGTSNNTTSLSLTSSVNVLASNSALYVTSGDDTGADASFGNSLQDDLNDGGGLSLREALHWANQTPGIDRIVFQTDVTLSSSILSPTETLLIDGQSFTLNGGGYSGFQITSSSLTFAIQNLTLTHFTTTTNEFSGGVLGINTGALDINFRLYNVDITGNTDDGWGNGMIDLSNIQQGTYIFDLDQVNIHGNTQLGGTDEEGVIKLSVSAQQTLSLSITNSAIYNNIGANAANGSIGVAGLYLAASGSTNAPNTHVTLMNTTITGQDAGIQFHFTNEASSWVASVRNSIISGNTVDMVIHNDTTTNGSYTLNGGNNLIGSSVDLMSSSDPRLATTASNAINQGDRFSVTGNGDARGLDRVRQGAVDIGAYESQFTSGVSPQVDLNGAGSGSDYSATVSTGLSTGVPITDMLATLSQTDGDTRLWTLTLALSGNTDGSNEYMTLSQQALLAAHAAGINVSGDGSQTLTLTGGATSEAFQTALRAIVYVNVATTPSGGTRTINVTANDDASRSATSTLTLVVGNPPVVGTPIPSQSVVQDGSLNFTIPAGTFTDPDVGDILTLGATLADGTPLPSWLTFNPATNTFSGTPGNADVGNLSIRVTATDGGNASVYTDFSLTVTNINDAPVVATPIPAQSVAQDDSLNFTVPAGTFTDPDVGDTLTLSATLADGSPLPNWITFNPATGTFSGTPGNADVGTLSIKVTANDGDASVSTTFSLTVTNVNDAPVVATPIPAQSVAQDGSLSFTVPAGTFTDPDGDTLSLSATLANGSPLPSWLTFNSATGTFSGTPGNADVGTLSIKVIANDSGASISTTFSLTVTNANDAPVVATPIPAQSVAQDGSLNFIIPAGTFTDPDGDTLTLSATLANGSPLPSWLTFNTATGTFSGTPVNADVGSLSIRITATDGSNASVYTDFSLTVTNVNDVPVVGTPIPAQSIAQDGSLNFTVPAGTFIDPDGDTLTLSATLANGSPLPGWITFNPTTGTFSGTPGNGDIGNLSIKVTANDGDASISTTFSLTVTPANQAPVVSTPIPPQSVVQDGGFNFTVPAGTFSDPDGDTLTLSATLADGSPLPSWITFNPATGTFSGTPGNADVGNLSIRVTATDGSNTSISTSFGLTVTNVNDAPVVGTPIPAQSIAQDGSLNFTVPAGTFIDPDGDTLTLSATLADGSPLPSWITFNPATGTFSGTPGNADVGNLSIRVTATDGSSAAAHTDFGLTVTNVNDVPVVGTPIPAQSIAQDGSLNFTVPAGTFIDPDGDTLTLSATLADGSPLPSWITFNPATGTFSGTPGNGDVGNLTIKVTANDGDASVSTTFSLTVTNVNDAPVVGTPIPPQSVAQDGGFNFTVPAGTFTDPDGDTLTLSATLADGSPLPSWLHFDPTIGTFSGTPGNGDVGMLVIRVTATDGSNTSISTSFGLTVTNINDAPVVGTPIPPQSVAQDGGFNFTVPAGTFTDPDGDTLTLSATLANGSPLPSWLHFDPTIGTFSGTPGNGDVGMLVIRVTATDGSNTSISTSFGLTVTNVNEAPVVSTPIPPQSVAQDGGFNFTVPAGTFTDPDGDTLTLSATLANGSPLPSWLHFDPTIGTFSGTPGNGDIGTLVIRVTATDGSNTSISTSFGLTVTNVNDAPVVSTPIPPQSVAQDGGFNFTVPAGTFTDPDGDTLTLSATLANGSPLPSWLRFDPTIGTFSGTPGNGDIGTLVIRVTATDGSNTSISTSFGLTVTRSIIGGDPQFKANDGIGRTPSSSDARQLSTQDATTAPPTLNGLITNPSLGSFTVGNDGAPMSVMSAIFATGRQNTEGGTIPVSQVAGTFGRGVASGIGINFDSTLGSFPSFSKDPALGGTSSLASAFSGIYLPSLMPMEVFSGGSWKNIPIDSAGSTTNSTDDGTGRSVAFMPSLHQQLQQIGDSELQRLAAIEQALQESGQQQG</sequence>
<accession>A0A0H3I4C3</accession>
<reference evidence="3 4" key="1">
    <citation type="journal article" date="2012" name="J. Bacteriol.">
        <title>Genome sequence of Pectobacterium sp. strain SCC3193.</title>
        <authorList>
            <person name="Koskinen J.P."/>
            <person name="Laine P."/>
            <person name="Niemi O."/>
            <person name="Nykyri J."/>
            <person name="Harjunpaa H."/>
            <person name="Auvinen P."/>
            <person name="Paulin L."/>
            <person name="Pirhonen M."/>
            <person name="Palva T."/>
            <person name="Holm L."/>
        </authorList>
    </citation>
    <scope>NUCLEOTIDE SEQUENCE [LARGE SCALE GENOMIC DNA]</scope>
    <source>
        <strain evidence="3 4">SCC3193</strain>
    </source>
</reference>
<dbReference type="NCBIfam" id="NF012211">
    <property type="entry name" value="tand_rpt_95"/>
    <property type="match status" value="4"/>
</dbReference>
<dbReference type="eggNOG" id="COG0689">
    <property type="taxonomic scope" value="Bacteria"/>
</dbReference>
<dbReference type="GO" id="GO:0043236">
    <property type="term" value="F:laminin binding"/>
    <property type="evidence" value="ECO:0007669"/>
    <property type="project" value="TreeGrafter"/>
</dbReference>
<feature type="region of interest" description="Disordered" evidence="1">
    <location>
        <begin position="2623"/>
        <end position="2656"/>
    </location>
</feature>
<name>A0A0H3I4C3_PECPM</name>
<dbReference type="eggNOG" id="COG3210">
    <property type="taxonomic scope" value="Bacteria"/>
</dbReference>
<dbReference type="Pfam" id="PF05345">
    <property type="entry name" value="He_PIG"/>
    <property type="match status" value="12"/>
</dbReference>
<dbReference type="InterPro" id="IPR025592">
    <property type="entry name" value="DUF4347"/>
</dbReference>
<dbReference type="InterPro" id="IPR011050">
    <property type="entry name" value="Pectin_lyase_fold/virulence"/>
</dbReference>
<dbReference type="Proteomes" id="UP000008044">
    <property type="component" value="Chromosome"/>
</dbReference>
<feature type="domain" description="Cadherin" evidence="2">
    <location>
        <begin position="579"/>
        <end position="657"/>
    </location>
</feature>
<organism evidence="3 4">
    <name type="scientific">Pectobacterium parmentieri</name>
    <dbReference type="NCBI Taxonomy" id="1905730"/>
    <lineage>
        <taxon>Bacteria</taxon>
        <taxon>Pseudomonadati</taxon>
        <taxon>Pseudomonadota</taxon>
        <taxon>Gammaproteobacteria</taxon>
        <taxon>Enterobacterales</taxon>
        <taxon>Pectobacteriaceae</taxon>
        <taxon>Pectobacterium</taxon>
    </lineage>
</organism>
<dbReference type="SUPFAM" id="SSF49313">
    <property type="entry name" value="Cadherin-like"/>
    <property type="match status" value="12"/>
</dbReference>
<feature type="compositionally biased region" description="Polar residues" evidence="1">
    <location>
        <begin position="2633"/>
        <end position="2656"/>
    </location>
</feature>
<dbReference type="InterPro" id="IPR015919">
    <property type="entry name" value="Cadherin-like_sf"/>
</dbReference>
<dbReference type="RefSeq" id="WP_014698682.1">
    <property type="nucleotide sequence ID" value="NC_017845.1"/>
</dbReference>
<dbReference type="KEGG" id="pec:W5S_0584"/>
<dbReference type="eggNOG" id="COG3637">
    <property type="taxonomic scope" value="Bacteria"/>
</dbReference>
<dbReference type="GO" id="GO:0005509">
    <property type="term" value="F:calcium ion binding"/>
    <property type="evidence" value="ECO:0007669"/>
    <property type="project" value="InterPro"/>
</dbReference>
<dbReference type="InterPro" id="IPR002126">
    <property type="entry name" value="Cadherin-like_dom"/>
</dbReference>
<evidence type="ECO:0000256" key="1">
    <source>
        <dbReference type="SAM" id="MobiDB-lite"/>
    </source>
</evidence>
<dbReference type="EMBL" id="CP003415">
    <property type="protein sequence ID" value="AFI88710.1"/>
    <property type="molecule type" value="Genomic_DNA"/>
</dbReference>
<evidence type="ECO:0000313" key="4">
    <source>
        <dbReference type="Proteomes" id="UP000008044"/>
    </source>
</evidence>
<dbReference type="PATRIC" id="fig|1166016.3.peg.584"/>
<dbReference type="SUPFAM" id="SSF51126">
    <property type="entry name" value="Pectin lyase-like"/>
    <property type="match status" value="1"/>
</dbReference>